<dbReference type="PANTHER" id="PTHR43056:SF10">
    <property type="entry name" value="COCE_NOND FAMILY, PUTATIVE (AFU_ORTHOLOGUE AFUA_7G00600)-RELATED"/>
    <property type="match status" value="1"/>
</dbReference>
<evidence type="ECO:0000313" key="3">
    <source>
        <dbReference type="EMBL" id="MBU9710754.1"/>
    </source>
</evidence>
<sequence length="542" mass="61891">MRDGITLSADIYRPADDGEYPAIVVRTPYLKTSQIIFDTATYFSERGYAVIYMDVRGRGDSDGEFSPYRNDGIDGYDAIEWVAEQPWCTGAVGTMGGSYLGRIQWLTALTKPPHLKAMISAVTPSDPFVEWPTGLPNTQHICWTYMTSGRVMQNIDTVNWEKVYDHLPFVDMDEAAGFHSKIWREEVSHTKRDDWWEKICYQNKFDQIDVPALHISGWYDDEQVGTPLNYMGMTENGGSESARKSQRMLMGPWPHQINRSTKLGDLDFGADSQIDLNAYQLRWFDYWLKGMDNGVMEEPPIDMFVMGENEWRQESEWPLARTNWTTFYLHSKGNANSRFGDGWLTTDLPATAELEETATDQYDYDPKNPVPFITDLISHQIGGPDDYAAIERRDDVLVYSTPPLEEDVEVTGPIKALLYASSNCKDTDFMVKLLDVRPTGFAQRLTDGMVRARFREGMDNPKLMEPDTIYPFEVDCWNTSHVFKKGHRIRIEIASSAFPKYDRNLNTGDVLGQTTEMKVATQTIYHDSEHPSAIVLPIIPKE</sequence>
<dbReference type="EMBL" id="JAHQCS010000047">
    <property type="protein sequence ID" value="MBU9710754.1"/>
    <property type="molecule type" value="Genomic_DNA"/>
</dbReference>
<dbReference type="Pfam" id="PF02129">
    <property type="entry name" value="Peptidase_S15"/>
    <property type="match status" value="1"/>
</dbReference>
<comment type="caution">
    <text evidence="3">The sequence shown here is derived from an EMBL/GenBank/DDBJ whole genome shotgun (WGS) entry which is preliminary data.</text>
</comment>
<evidence type="ECO:0000256" key="1">
    <source>
        <dbReference type="ARBA" id="ARBA00022801"/>
    </source>
</evidence>
<keyword evidence="4" id="KW-1185">Reference proteome</keyword>
<gene>
    <name evidence="3" type="ORF">KS419_03220</name>
</gene>
<dbReference type="SMART" id="SM00939">
    <property type="entry name" value="PepX_C"/>
    <property type="match status" value="1"/>
</dbReference>
<accession>A0ABS6JC34</accession>
<dbReference type="PANTHER" id="PTHR43056">
    <property type="entry name" value="PEPTIDASE S9 PROLYL OLIGOPEPTIDASE"/>
    <property type="match status" value="1"/>
</dbReference>
<evidence type="ECO:0000313" key="4">
    <source>
        <dbReference type="Proteomes" id="UP000784880"/>
    </source>
</evidence>
<dbReference type="GO" id="GO:0016787">
    <property type="term" value="F:hydrolase activity"/>
    <property type="evidence" value="ECO:0007669"/>
    <property type="project" value="UniProtKB-KW"/>
</dbReference>
<dbReference type="InterPro" id="IPR013736">
    <property type="entry name" value="Xaa-Pro_dipept_C"/>
</dbReference>
<dbReference type="Proteomes" id="UP000784880">
    <property type="component" value="Unassembled WGS sequence"/>
</dbReference>
<reference evidence="3 4" key="1">
    <citation type="submission" date="2021-06" db="EMBL/GenBank/DDBJ databases">
        <title>Bacillus sp. RD4P76, an endophyte from a halophyte.</title>
        <authorList>
            <person name="Sun J.-Q."/>
        </authorList>
    </citation>
    <scope>NUCLEOTIDE SEQUENCE [LARGE SCALE GENOMIC DNA]</scope>
    <source>
        <strain evidence="3 4">CGMCC 1.15917</strain>
    </source>
</reference>
<dbReference type="Pfam" id="PF08530">
    <property type="entry name" value="PepX_C"/>
    <property type="match status" value="1"/>
</dbReference>
<dbReference type="InterPro" id="IPR000383">
    <property type="entry name" value="Xaa-Pro-like_dom"/>
</dbReference>
<proteinExistence type="predicted"/>
<dbReference type="InterPro" id="IPR005674">
    <property type="entry name" value="CocE/Ser_esterase"/>
</dbReference>
<evidence type="ECO:0000259" key="2">
    <source>
        <dbReference type="SMART" id="SM00939"/>
    </source>
</evidence>
<dbReference type="InterPro" id="IPR050585">
    <property type="entry name" value="Xaa-Pro_dipeptidyl-ppase/CocE"/>
</dbReference>
<name>A0ABS6JC34_9BACI</name>
<dbReference type="NCBIfam" id="TIGR00976">
    <property type="entry name" value="CocE_NonD"/>
    <property type="match status" value="1"/>
</dbReference>
<feature type="domain" description="Xaa-Pro dipeptidyl-peptidase C-terminal" evidence="2">
    <location>
        <begin position="281"/>
        <end position="535"/>
    </location>
</feature>
<protein>
    <submittedName>
        <fullName evidence="3">CocE/NonD family hydrolase</fullName>
    </submittedName>
</protein>
<keyword evidence="1 3" id="KW-0378">Hydrolase</keyword>
<organism evidence="3 4">
    <name type="scientific">Evansella tamaricis</name>
    <dbReference type="NCBI Taxonomy" id="2069301"/>
    <lineage>
        <taxon>Bacteria</taxon>
        <taxon>Bacillati</taxon>
        <taxon>Bacillota</taxon>
        <taxon>Bacilli</taxon>
        <taxon>Bacillales</taxon>
        <taxon>Bacillaceae</taxon>
        <taxon>Evansella</taxon>
    </lineage>
</organism>